<organism evidence="1 2">
    <name type="scientific">Anditalea andensis</name>
    <dbReference type="NCBI Taxonomy" id="1048983"/>
    <lineage>
        <taxon>Bacteria</taxon>
        <taxon>Pseudomonadati</taxon>
        <taxon>Bacteroidota</taxon>
        <taxon>Cytophagia</taxon>
        <taxon>Cytophagales</taxon>
        <taxon>Cytophagaceae</taxon>
        <taxon>Anditalea</taxon>
    </lineage>
</organism>
<evidence type="ECO:0000313" key="1">
    <source>
        <dbReference type="EMBL" id="KEO74386.1"/>
    </source>
</evidence>
<sequence>MIAGDKRVSLIQAYAENGSLTPDTEELQEGLIMWLSKITEVVIKTRNDIVYGNAPIVQKFEPSQTRALTNA</sequence>
<evidence type="ECO:0000313" key="2">
    <source>
        <dbReference type="Proteomes" id="UP000027821"/>
    </source>
</evidence>
<dbReference type="EMBL" id="JMIH01000015">
    <property type="protein sequence ID" value="KEO74386.1"/>
    <property type="molecule type" value="Genomic_DNA"/>
</dbReference>
<reference evidence="1 2" key="1">
    <citation type="submission" date="2014-04" db="EMBL/GenBank/DDBJ databases">
        <title>Characterization and application of a salt tolerant electro-active bacterium.</title>
        <authorList>
            <person name="Yang L."/>
            <person name="Wei S."/>
            <person name="Tay Q.X.M."/>
        </authorList>
    </citation>
    <scope>NUCLEOTIDE SEQUENCE [LARGE SCALE GENOMIC DNA]</scope>
    <source>
        <strain evidence="1 2">LY1</strain>
    </source>
</reference>
<dbReference type="AlphaFoldDB" id="A0A074KWM5"/>
<protein>
    <submittedName>
        <fullName evidence="1">Uncharacterized protein</fullName>
    </submittedName>
</protein>
<comment type="caution">
    <text evidence="1">The sequence shown here is derived from an EMBL/GenBank/DDBJ whole genome shotgun (WGS) entry which is preliminary data.</text>
</comment>
<name>A0A074KWM5_9BACT</name>
<dbReference type="Proteomes" id="UP000027821">
    <property type="component" value="Unassembled WGS sequence"/>
</dbReference>
<keyword evidence="2" id="KW-1185">Reference proteome</keyword>
<proteinExistence type="predicted"/>
<gene>
    <name evidence="1" type="ORF">EL17_06515</name>
</gene>
<accession>A0A074KWM5</accession>